<gene>
    <name evidence="6" type="ORF">G7070_16530</name>
</gene>
<dbReference type="GO" id="GO:0016887">
    <property type="term" value="F:ATP hydrolysis activity"/>
    <property type="evidence" value="ECO:0007669"/>
    <property type="project" value="InterPro"/>
</dbReference>
<evidence type="ECO:0000313" key="7">
    <source>
        <dbReference type="Proteomes" id="UP000501058"/>
    </source>
</evidence>
<evidence type="ECO:0000256" key="4">
    <source>
        <dbReference type="SAM" id="MobiDB-lite"/>
    </source>
</evidence>
<dbReference type="KEGG" id="prv:G7070_16530"/>
<organism evidence="6 7">
    <name type="scientific">Propioniciclava coleopterorum</name>
    <dbReference type="NCBI Taxonomy" id="2714937"/>
    <lineage>
        <taxon>Bacteria</taxon>
        <taxon>Bacillati</taxon>
        <taxon>Actinomycetota</taxon>
        <taxon>Actinomycetes</taxon>
        <taxon>Propionibacteriales</taxon>
        <taxon>Propionibacteriaceae</taxon>
        <taxon>Propioniciclava</taxon>
    </lineage>
</organism>
<dbReference type="EMBL" id="CP049865">
    <property type="protein sequence ID" value="QIK73577.1"/>
    <property type="molecule type" value="Genomic_DNA"/>
</dbReference>
<dbReference type="InterPro" id="IPR050611">
    <property type="entry name" value="ABCF"/>
</dbReference>
<keyword evidence="2" id="KW-0547">Nucleotide-binding</keyword>
<dbReference type="GO" id="GO:0005524">
    <property type="term" value="F:ATP binding"/>
    <property type="evidence" value="ECO:0007669"/>
    <property type="project" value="UniProtKB-KW"/>
</dbReference>
<dbReference type="SUPFAM" id="SSF52540">
    <property type="entry name" value="P-loop containing nucleoside triphosphate hydrolases"/>
    <property type="match status" value="2"/>
</dbReference>
<dbReference type="InterPro" id="IPR003593">
    <property type="entry name" value="AAA+_ATPase"/>
</dbReference>
<protein>
    <submittedName>
        <fullName evidence="6">ABC-F family ATP-binding cassette domain-containing protein</fullName>
    </submittedName>
</protein>
<evidence type="ECO:0000256" key="3">
    <source>
        <dbReference type="ARBA" id="ARBA00022840"/>
    </source>
</evidence>
<feature type="domain" description="ABC transporter" evidence="5">
    <location>
        <begin position="7"/>
        <end position="244"/>
    </location>
</feature>
<dbReference type="InterPro" id="IPR003439">
    <property type="entry name" value="ABC_transporter-like_ATP-bd"/>
</dbReference>
<sequence>MSIQSAIVLDRLTFAFPGDEPVLDGLTASFAAGRTGLIGANGTGKTTLFRLIAGELTPTSGTLTVAGNAEVGYLPQNLTLRTDAQVADLLGIRPILDALDALEAGDADPAHFDAIGDRWDAGERALARLSAVVGTLGEPGDLRRRVARLSGGETILTALVGLELARTPVVLLDEPTNNLDAAARDRLYALVDGWRGTLLIASHDLDLLERLDATAELRYGALTVYGGPYSAYAEALAVEQEAARQAVRTAEQRVKAEHRSRMEAQTRQARSTRQGRAARDKGDVKVVLDFRQNRAEKSQADDRAMHAAREAAARAGLADAEARVRDDDRLTLTLPDPQVGSGRRLAELRGTDRSVVIAGPERVGLVGPNGVGKTTLLRALVAGEPSHLPADAVALTDRIGYLPQRLDGLRADRTPLQELTARAPHVPDRELRNALASFSLPGPLATRPIGALSGGERFRVALAALLLAEPANQLLVLDEPTNNLDLDTVEALVGALDAYRGGLLVVSHDRAFLRRLGLTRVLELDADGGLTDRDAA</sequence>
<dbReference type="Proteomes" id="UP000501058">
    <property type="component" value="Chromosome"/>
</dbReference>
<proteinExistence type="predicted"/>
<evidence type="ECO:0000256" key="2">
    <source>
        <dbReference type="ARBA" id="ARBA00022741"/>
    </source>
</evidence>
<feature type="compositionally biased region" description="Polar residues" evidence="4">
    <location>
        <begin position="265"/>
        <end position="274"/>
    </location>
</feature>
<dbReference type="PANTHER" id="PTHR19211">
    <property type="entry name" value="ATP-BINDING TRANSPORT PROTEIN-RELATED"/>
    <property type="match status" value="1"/>
</dbReference>
<accession>A0A6G7YAD9</accession>
<dbReference type="PANTHER" id="PTHR19211:SF6">
    <property type="entry name" value="BLL7188 PROTEIN"/>
    <property type="match status" value="1"/>
</dbReference>
<name>A0A6G7YAD9_9ACTN</name>
<dbReference type="SMART" id="SM00382">
    <property type="entry name" value="AAA"/>
    <property type="match status" value="2"/>
</dbReference>
<feature type="region of interest" description="Disordered" evidence="4">
    <location>
        <begin position="253"/>
        <end position="280"/>
    </location>
</feature>
<dbReference type="AlphaFoldDB" id="A0A6G7YAD9"/>
<dbReference type="FunFam" id="3.40.50.300:FF:001320">
    <property type="entry name" value="Heme ABC transporter ATP-binding protein"/>
    <property type="match status" value="1"/>
</dbReference>
<dbReference type="Gene3D" id="3.40.50.300">
    <property type="entry name" value="P-loop containing nucleotide triphosphate hydrolases"/>
    <property type="match status" value="2"/>
</dbReference>
<evidence type="ECO:0000259" key="5">
    <source>
        <dbReference type="PROSITE" id="PS50893"/>
    </source>
</evidence>
<evidence type="ECO:0000313" key="6">
    <source>
        <dbReference type="EMBL" id="QIK73577.1"/>
    </source>
</evidence>
<evidence type="ECO:0000256" key="1">
    <source>
        <dbReference type="ARBA" id="ARBA00022737"/>
    </source>
</evidence>
<dbReference type="PROSITE" id="PS50893">
    <property type="entry name" value="ABC_TRANSPORTER_2"/>
    <property type="match status" value="1"/>
</dbReference>
<reference evidence="6 7" key="1">
    <citation type="submission" date="2020-03" db="EMBL/GenBank/DDBJ databases">
        <title>Propioniciclava sp. nov., isolated from Hydrophilus acuminatus.</title>
        <authorList>
            <person name="Hyun D.-W."/>
            <person name="Bae J.-W."/>
        </authorList>
    </citation>
    <scope>NUCLEOTIDE SEQUENCE [LARGE SCALE GENOMIC DNA]</scope>
    <source>
        <strain evidence="6 7">HDW11</strain>
    </source>
</reference>
<keyword evidence="3 6" id="KW-0067">ATP-binding</keyword>
<feature type="compositionally biased region" description="Basic and acidic residues" evidence="4">
    <location>
        <begin position="253"/>
        <end position="264"/>
    </location>
</feature>
<dbReference type="InterPro" id="IPR027417">
    <property type="entry name" value="P-loop_NTPase"/>
</dbReference>
<dbReference type="Pfam" id="PF00005">
    <property type="entry name" value="ABC_tran"/>
    <property type="match status" value="2"/>
</dbReference>
<keyword evidence="7" id="KW-1185">Reference proteome</keyword>
<keyword evidence="1" id="KW-0677">Repeat</keyword>
<dbReference type="RefSeq" id="WP_166234644.1">
    <property type="nucleotide sequence ID" value="NZ_CP049865.1"/>
</dbReference>